<feature type="transmembrane region" description="Helical" evidence="1">
    <location>
        <begin position="15"/>
        <end position="35"/>
    </location>
</feature>
<accession>M5TU98</accession>
<feature type="transmembrane region" description="Helical" evidence="1">
    <location>
        <begin position="282"/>
        <end position="301"/>
    </location>
</feature>
<feature type="transmembrane region" description="Helical" evidence="1">
    <location>
        <begin position="225"/>
        <end position="243"/>
    </location>
</feature>
<protein>
    <submittedName>
        <fullName evidence="2">Putative membrane protein</fullName>
    </submittedName>
</protein>
<feature type="transmembrane region" description="Helical" evidence="1">
    <location>
        <begin position="188"/>
        <end position="210"/>
    </location>
</feature>
<evidence type="ECO:0000313" key="2">
    <source>
        <dbReference type="EMBL" id="EMI52725.1"/>
    </source>
</evidence>
<feature type="transmembrane region" description="Helical" evidence="1">
    <location>
        <begin position="137"/>
        <end position="155"/>
    </location>
</feature>
<organism evidence="2 3">
    <name type="scientific">Rhodopirellula sallentina SM41</name>
    <dbReference type="NCBI Taxonomy" id="1263870"/>
    <lineage>
        <taxon>Bacteria</taxon>
        <taxon>Pseudomonadati</taxon>
        <taxon>Planctomycetota</taxon>
        <taxon>Planctomycetia</taxon>
        <taxon>Pirellulales</taxon>
        <taxon>Pirellulaceae</taxon>
        <taxon>Rhodopirellula</taxon>
    </lineage>
</organism>
<feature type="transmembrane region" description="Helical" evidence="1">
    <location>
        <begin position="42"/>
        <end position="62"/>
    </location>
</feature>
<feature type="transmembrane region" description="Helical" evidence="1">
    <location>
        <begin position="322"/>
        <end position="344"/>
    </location>
</feature>
<dbReference type="AlphaFoldDB" id="M5TU98"/>
<feature type="transmembrane region" description="Helical" evidence="1">
    <location>
        <begin position="106"/>
        <end position="125"/>
    </location>
</feature>
<sequence length="397" mass="43251">MGLFLSRIGTERLPYALTGAALVVIVLSALTRIVVRWTSPRAALGFTWSVLAGFSALLAVMIRQSPDSLLWLGTLFVLAEVRGCLNSVYLTTLSNDAFGNAGSKRPYVWVATGATLAGVVIGGMLSIEASKVPGELFMIAAVGLDALAISVIRWLPRTNERDMVSSSQPERDPHAETMKTRYRRVRHYRWALGALMAAQVVALTFMGYQWNVVVTEYHAGYEQGIIAYFGAFYAINDGLILLMQVTAAGRLLDRLGIGWVLLLYPLALMCVALAMLASPQVAYLFIVVSIGSGLNVVRRSLHDPGLASAYAIMRQDVRRETIVVVRGMIKPFVEAASAILLLWLAPQLSLSNITLIWILVLTPWLVCALVVVSIHHTGEPDVVAQTRDTQRGILTTG</sequence>
<dbReference type="InterPro" id="IPR036259">
    <property type="entry name" value="MFS_trans_sf"/>
</dbReference>
<evidence type="ECO:0000256" key="1">
    <source>
        <dbReference type="SAM" id="Phobius"/>
    </source>
</evidence>
<name>M5TU98_9BACT</name>
<reference evidence="2 3" key="1">
    <citation type="journal article" date="2013" name="Mar. Genomics">
        <title>Expression of sulfatases in Rhodopirellula baltica and the diversity of sulfatases in the genus Rhodopirellula.</title>
        <authorList>
            <person name="Wegner C.E."/>
            <person name="Richter-Heitmann T."/>
            <person name="Klindworth A."/>
            <person name="Klockow C."/>
            <person name="Richter M."/>
            <person name="Achstetter T."/>
            <person name="Glockner F.O."/>
            <person name="Harder J."/>
        </authorList>
    </citation>
    <scope>NUCLEOTIDE SEQUENCE [LARGE SCALE GENOMIC DNA]</scope>
    <source>
        <strain evidence="2 3">SM41</strain>
    </source>
</reference>
<feature type="transmembrane region" description="Helical" evidence="1">
    <location>
        <begin position="350"/>
        <end position="372"/>
    </location>
</feature>
<comment type="caution">
    <text evidence="2">The sequence shown here is derived from an EMBL/GenBank/DDBJ whole genome shotgun (WGS) entry which is preliminary data.</text>
</comment>
<gene>
    <name evidence="2" type="ORF">RSSM_05816</name>
</gene>
<evidence type="ECO:0000313" key="3">
    <source>
        <dbReference type="Proteomes" id="UP000011885"/>
    </source>
</evidence>
<feature type="transmembrane region" description="Helical" evidence="1">
    <location>
        <begin position="255"/>
        <end position="276"/>
    </location>
</feature>
<keyword evidence="1" id="KW-1133">Transmembrane helix</keyword>
<dbReference type="PATRIC" id="fig|1263870.3.peg.6168"/>
<feature type="transmembrane region" description="Helical" evidence="1">
    <location>
        <begin position="68"/>
        <end position="85"/>
    </location>
</feature>
<proteinExistence type="predicted"/>
<dbReference type="EMBL" id="ANOH01000407">
    <property type="protein sequence ID" value="EMI52725.1"/>
    <property type="molecule type" value="Genomic_DNA"/>
</dbReference>
<keyword evidence="3" id="KW-1185">Reference proteome</keyword>
<dbReference type="Proteomes" id="UP000011885">
    <property type="component" value="Unassembled WGS sequence"/>
</dbReference>
<keyword evidence="1" id="KW-0472">Membrane</keyword>
<dbReference type="SUPFAM" id="SSF103473">
    <property type="entry name" value="MFS general substrate transporter"/>
    <property type="match status" value="1"/>
</dbReference>
<keyword evidence="1" id="KW-0812">Transmembrane</keyword>